<sequence length="320" mass="35373">MTEGNKTAQSQDSLVTLQKAYDLIFEKLVSWAHQLIEHLPNFVLATLTCLLFLFLSKIIGRLTEQMASKVIHSQQIVSLLTSIVKVIVITVGFFIALKIIGLSGTVTSLLAGAGIVGLAIGFAFQDMTENFIAGIAMGIRKPFQIGDVIKCQDVFGTVQTINLRNTIVETFYGQYKVVPNKILFRNTLTNYHATQQRKIEIEVGIPYSQDIQSAADTITNALNELDFVINKKDTIVFGDAFSDSSITLKVWFWINYPGETDYIQARHQGFVTVKQALDNAGISVPFPIRTLDFAIEGGDTLASQLNAVNTDINKSKDKQD</sequence>
<keyword evidence="3" id="KW-1003">Cell membrane</keyword>
<dbReference type="PANTHER" id="PTHR30221">
    <property type="entry name" value="SMALL-CONDUCTANCE MECHANOSENSITIVE CHANNEL"/>
    <property type="match status" value="1"/>
</dbReference>
<evidence type="ECO:0000256" key="6">
    <source>
        <dbReference type="ARBA" id="ARBA00023136"/>
    </source>
</evidence>
<dbReference type="AlphaFoldDB" id="A0A919ENG2"/>
<dbReference type="InterPro" id="IPR011066">
    <property type="entry name" value="MscS_channel_C_sf"/>
</dbReference>
<dbReference type="SUPFAM" id="SSF82861">
    <property type="entry name" value="Mechanosensitive channel protein MscS (YggB), transmembrane region"/>
    <property type="match status" value="1"/>
</dbReference>
<evidence type="ECO:0000256" key="4">
    <source>
        <dbReference type="ARBA" id="ARBA00022692"/>
    </source>
</evidence>
<keyword evidence="7" id="KW-0997">Cell inner membrane</keyword>
<keyword evidence="6 7" id="KW-0472">Membrane</keyword>
<evidence type="ECO:0000259" key="9">
    <source>
        <dbReference type="Pfam" id="PF21082"/>
    </source>
</evidence>
<dbReference type="Pfam" id="PF00924">
    <property type="entry name" value="MS_channel_2nd"/>
    <property type="match status" value="1"/>
</dbReference>
<keyword evidence="12" id="KW-1185">Reference proteome</keyword>
<keyword evidence="7" id="KW-0407">Ion channel</keyword>
<keyword evidence="5 7" id="KW-1133">Transmembrane helix</keyword>
<accession>A0A919ENG2</accession>
<evidence type="ECO:0000256" key="1">
    <source>
        <dbReference type="ARBA" id="ARBA00004651"/>
    </source>
</evidence>
<comment type="subunit">
    <text evidence="7">Homoheptamer.</text>
</comment>
<feature type="domain" description="Mechanosensitive ion channel MscS C-terminal" evidence="9">
    <location>
        <begin position="199"/>
        <end position="283"/>
    </location>
</feature>
<dbReference type="Gene3D" id="3.30.70.100">
    <property type="match status" value="1"/>
</dbReference>
<dbReference type="EMBL" id="BNCK01000007">
    <property type="protein sequence ID" value="GHF99473.1"/>
    <property type="molecule type" value="Genomic_DNA"/>
</dbReference>
<evidence type="ECO:0000256" key="5">
    <source>
        <dbReference type="ARBA" id="ARBA00022989"/>
    </source>
</evidence>
<evidence type="ECO:0000256" key="7">
    <source>
        <dbReference type="RuleBase" id="RU369025"/>
    </source>
</evidence>
<evidence type="ECO:0000313" key="11">
    <source>
        <dbReference type="EMBL" id="GHF99473.1"/>
    </source>
</evidence>
<organism evidence="11 12">
    <name type="scientific">Thalassotalea marina</name>
    <dbReference type="NCBI Taxonomy" id="1673741"/>
    <lineage>
        <taxon>Bacteria</taxon>
        <taxon>Pseudomonadati</taxon>
        <taxon>Pseudomonadota</taxon>
        <taxon>Gammaproteobacteria</taxon>
        <taxon>Alteromonadales</taxon>
        <taxon>Colwelliaceae</taxon>
        <taxon>Thalassotalea</taxon>
    </lineage>
</organism>
<dbReference type="InterPro" id="IPR049142">
    <property type="entry name" value="MS_channel_1st"/>
</dbReference>
<dbReference type="InterPro" id="IPR011014">
    <property type="entry name" value="MscS_channel_TM-2"/>
</dbReference>
<protein>
    <recommendedName>
        <fullName evidence="7">Small-conductance mechanosensitive channel</fullName>
    </recommendedName>
</protein>
<comment type="subcellular location">
    <subcellularLocation>
        <location evidence="7">Cell inner membrane</location>
        <topology evidence="7">Multi-pass membrane protein</topology>
    </subcellularLocation>
    <subcellularLocation>
        <location evidence="1">Cell membrane</location>
        <topology evidence="1">Multi-pass membrane protein</topology>
    </subcellularLocation>
</comment>
<feature type="domain" description="Mechanosensitive ion channel MscS" evidence="8">
    <location>
        <begin position="126"/>
        <end position="192"/>
    </location>
</feature>
<dbReference type="Gene3D" id="1.10.287.1260">
    <property type="match status" value="1"/>
</dbReference>
<reference evidence="11" key="2">
    <citation type="submission" date="2020-09" db="EMBL/GenBank/DDBJ databases">
        <authorList>
            <person name="Sun Q."/>
            <person name="Kim S."/>
        </authorList>
    </citation>
    <scope>NUCLEOTIDE SEQUENCE</scope>
    <source>
        <strain evidence="11">KCTC 42731</strain>
    </source>
</reference>
<comment type="caution">
    <text evidence="7">Lacks conserved residue(s) required for the propagation of feature annotation.</text>
</comment>
<dbReference type="RefSeq" id="WP_189772200.1">
    <property type="nucleotide sequence ID" value="NZ_BNCK01000007.1"/>
</dbReference>
<comment type="function">
    <text evidence="7">Mechanosensitive channel that participates in the regulation of osmotic pressure changes within the cell, opening in response to stretch forces in the membrane lipid bilayer, without the need for other proteins. Contributes to normal resistance to hypoosmotic shock. Forms an ion channel of 1.0 nanosiemens conductance with a slight preference for anions.</text>
</comment>
<dbReference type="InterPro" id="IPR010920">
    <property type="entry name" value="LSM_dom_sf"/>
</dbReference>
<dbReference type="Pfam" id="PF21082">
    <property type="entry name" value="MS_channel_3rd"/>
    <property type="match status" value="1"/>
</dbReference>
<dbReference type="InterPro" id="IPR023408">
    <property type="entry name" value="MscS_beta-dom_sf"/>
</dbReference>
<dbReference type="GO" id="GO:0008381">
    <property type="term" value="F:mechanosensitive monoatomic ion channel activity"/>
    <property type="evidence" value="ECO:0007669"/>
    <property type="project" value="InterPro"/>
</dbReference>
<feature type="transmembrane region" description="Helical" evidence="7">
    <location>
        <begin position="106"/>
        <end position="124"/>
    </location>
</feature>
<feature type="transmembrane region" description="Helical" evidence="7">
    <location>
        <begin position="76"/>
        <end position="100"/>
    </location>
</feature>
<name>A0A919ENG2_9GAMM</name>
<keyword evidence="7" id="KW-0813">Transport</keyword>
<evidence type="ECO:0000313" key="12">
    <source>
        <dbReference type="Proteomes" id="UP000623842"/>
    </source>
</evidence>
<dbReference type="InterPro" id="IPR006685">
    <property type="entry name" value="MscS_channel_2nd"/>
</dbReference>
<keyword evidence="4 7" id="KW-0812">Transmembrane</keyword>
<comment type="caution">
    <text evidence="11">The sequence shown here is derived from an EMBL/GenBank/DDBJ whole genome shotgun (WGS) entry which is preliminary data.</text>
</comment>
<evidence type="ECO:0000259" key="8">
    <source>
        <dbReference type="Pfam" id="PF00924"/>
    </source>
</evidence>
<dbReference type="Proteomes" id="UP000623842">
    <property type="component" value="Unassembled WGS sequence"/>
</dbReference>
<dbReference type="SUPFAM" id="SSF50182">
    <property type="entry name" value="Sm-like ribonucleoproteins"/>
    <property type="match status" value="1"/>
</dbReference>
<reference evidence="11" key="1">
    <citation type="journal article" date="2014" name="Int. J. Syst. Evol. Microbiol.">
        <title>Complete genome sequence of Corynebacterium casei LMG S-19264T (=DSM 44701T), isolated from a smear-ripened cheese.</title>
        <authorList>
            <consortium name="US DOE Joint Genome Institute (JGI-PGF)"/>
            <person name="Walter F."/>
            <person name="Albersmeier A."/>
            <person name="Kalinowski J."/>
            <person name="Ruckert C."/>
        </authorList>
    </citation>
    <scope>NUCLEOTIDE SEQUENCE</scope>
    <source>
        <strain evidence="11">KCTC 42731</strain>
    </source>
</reference>
<feature type="domain" description="Mechanosensitive ion channel transmembrane helices 2/3" evidence="10">
    <location>
        <begin position="83"/>
        <end position="125"/>
    </location>
</feature>
<gene>
    <name evidence="11" type="ORF">GCM10017161_29910</name>
</gene>
<comment type="similarity">
    <text evidence="2 7">Belongs to the MscS (TC 1.A.23) family.</text>
</comment>
<feature type="transmembrane region" description="Helical" evidence="7">
    <location>
        <begin position="38"/>
        <end position="55"/>
    </location>
</feature>
<keyword evidence="7" id="KW-0406">Ion transport</keyword>
<proteinExistence type="inferred from homology"/>
<dbReference type="PANTHER" id="PTHR30221:SF1">
    <property type="entry name" value="SMALL-CONDUCTANCE MECHANOSENSITIVE CHANNEL"/>
    <property type="match status" value="1"/>
</dbReference>
<dbReference type="Pfam" id="PF21088">
    <property type="entry name" value="MS_channel_1st"/>
    <property type="match status" value="1"/>
</dbReference>
<dbReference type="InterPro" id="IPR045275">
    <property type="entry name" value="MscS_archaea/bacteria_type"/>
</dbReference>
<dbReference type="Gene3D" id="2.30.30.60">
    <property type="match status" value="1"/>
</dbReference>
<dbReference type="SUPFAM" id="SSF82689">
    <property type="entry name" value="Mechanosensitive channel protein MscS (YggB), C-terminal domain"/>
    <property type="match status" value="1"/>
</dbReference>
<evidence type="ECO:0000259" key="10">
    <source>
        <dbReference type="Pfam" id="PF21088"/>
    </source>
</evidence>
<dbReference type="GO" id="GO:0005886">
    <property type="term" value="C:plasma membrane"/>
    <property type="evidence" value="ECO:0007669"/>
    <property type="project" value="UniProtKB-SubCell"/>
</dbReference>
<evidence type="ECO:0000256" key="2">
    <source>
        <dbReference type="ARBA" id="ARBA00008017"/>
    </source>
</evidence>
<dbReference type="InterPro" id="IPR049278">
    <property type="entry name" value="MS_channel_C"/>
</dbReference>
<evidence type="ECO:0000256" key="3">
    <source>
        <dbReference type="ARBA" id="ARBA00022475"/>
    </source>
</evidence>